<dbReference type="AlphaFoldDB" id="A0A8H7D6Y9"/>
<proteinExistence type="predicted"/>
<comment type="caution">
    <text evidence="1">The sequence shown here is derived from an EMBL/GenBank/DDBJ whole genome shotgun (WGS) entry which is preliminary data.</text>
</comment>
<keyword evidence="2" id="KW-1185">Reference proteome</keyword>
<dbReference type="OrthoDB" id="2129641at2759"/>
<evidence type="ECO:0000313" key="2">
    <source>
        <dbReference type="Proteomes" id="UP000623467"/>
    </source>
</evidence>
<dbReference type="EMBL" id="JACAZH010000008">
    <property type="protein sequence ID" value="KAF7361123.1"/>
    <property type="molecule type" value="Genomic_DNA"/>
</dbReference>
<reference evidence="1" key="1">
    <citation type="submission" date="2020-05" db="EMBL/GenBank/DDBJ databases">
        <title>Mycena genomes resolve the evolution of fungal bioluminescence.</title>
        <authorList>
            <person name="Tsai I.J."/>
        </authorList>
    </citation>
    <scope>NUCLEOTIDE SEQUENCE</scope>
    <source>
        <strain evidence="1">160909Yilan</strain>
    </source>
</reference>
<name>A0A8H7D6Y9_9AGAR</name>
<accession>A0A8H7D6Y9</accession>
<organism evidence="1 2">
    <name type="scientific">Mycena sanguinolenta</name>
    <dbReference type="NCBI Taxonomy" id="230812"/>
    <lineage>
        <taxon>Eukaryota</taxon>
        <taxon>Fungi</taxon>
        <taxon>Dikarya</taxon>
        <taxon>Basidiomycota</taxon>
        <taxon>Agaricomycotina</taxon>
        <taxon>Agaricomycetes</taxon>
        <taxon>Agaricomycetidae</taxon>
        <taxon>Agaricales</taxon>
        <taxon>Marasmiineae</taxon>
        <taxon>Mycenaceae</taxon>
        <taxon>Mycena</taxon>
    </lineage>
</organism>
<gene>
    <name evidence="1" type="ORF">MSAN_01144100</name>
</gene>
<evidence type="ECO:0000313" key="1">
    <source>
        <dbReference type="EMBL" id="KAF7361123.1"/>
    </source>
</evidence>
<dbReference type="Proteomes" id="UP000623467">
    <property type="component" value="Unassembled WGS sequence"/>
</dbReference>
<sequence length="531" mass="56010">MGRRLPHRRLRQTYDPSPFNYFGHITAMTLNVADGVLGGGTITVNNIEVIVPKNTLITLPSITVAWSEMFVVDGAGNATPQLPLFGTVYGNVVGGQKIAGLIFIVQESLNFLQGFVTEIDWTTGHFWVGTDLECVLNDPVGRYGLPYTDNPLWTVDPDNPSIHTSTGVPVCIPRNATDPECPLTNRPLDGNGNYLTTFTFLNPDLVGPGDPDPRIMVPLVVGDYVTLSGTQVEDDLLAVYNLEANLGIFTAPGTKPAYVIVEAAQYAIVDPDPTVEVDETRATAMASDNTVAIQWFAMDVDPCTGVVSERDLLLEQPESAAPVGLTIYRLGKVNASPATRNKVGPKGIMAGQYIQPIMLFIFPELISPGSPEVPNQFDTIPFLAVGSGPLEFGNLLTPPLATPPIVGQLDPWPGDIPPATTSCAPFTSVSVTSTATSSSASMSATGTPDIIEILSATTQNIKGTTTTVVVALTTSPTAQLFMQVLGADNTPAEPMTSLGAGEFTPSIGTKGKPTEVIVTSTGGAAPVTVVL</sequence>
<protein>
    <submittedName>
        <fullName evidence="1">Uncharacterized protein</fullName>
    </submittedName>
</protein>